<dbReference type="PANTHER" id="PTHR44145:SF3">
    <property type="entry name" value="DNAJ HOMOLOG SUBFAMILY A MEMBER 3, MITOCHONDRIAL"/>
    <property type="match status" value="1"/>
</dbReference>
<evidence type="ECO:0000256" key="1">
    <source>
        <dbReference type="ARBA" id="ARBA00023186"/>
    </source>
</evidence>
<evidence type="ECO:0000313" key="4">
    <source>
        <dbReference type="Proteomes" id="UP000629098"/>
    </source>
</evidence>
<name>A0A8J7BW14_9CYAN</name>
<feature type="domain" description="J" evidence="2">
    <location>
        <begin position="4"/>
        <end position="63"/>
    </location>
</feature>
<dbReference type="PROSITE" id="PS00636">
    <property type="entry name" value="DNAJ_1"/>
    <property type="match status" value="1"/>
</dbReference>
<dbReference type="InterPro" id="IPR001623">
    <property type="entry name" value="DnaJ_domain"/>
</dbReference>
<dbReference type="Pfam" id="PF13432">
    <property type="entry name" value="TPR_16"/>
    <property type="match status" value="2"/>
</dbReference>
<protein>
    <submittedName>
        <fullName evidence="3">DnaJ domain-containing protein</fullName>
    </submittedName>
</protein>
<dbReference type="CDD" id="cd06257">
    <property type="entry name" value="DnaJ"/>
    <property type="match status" value="1"/>
</dbReference>
<reference evidence="3" key="1">
    <citation type="submission" date="2020-09" db="EMBL/GenBank/DDBJ databases">
        <title>Iningainema tapete sp. nov. (Scytonemataceae, Cyanobacteria) from greenhouses in central Florida (USA) produces two types of nodularin with biosynthetic potential for microcystin-LR and anabaenopeptins.</title>
        <authorList>
            <person name="Berthold D.E."/>
            <person name="Lefler F.W."/>
            <person name="Huang I.-S."/>
            <person name="Abdulla H."/>
            <person name="Zimba P.V."/>
            <person name="Laughinghouse H.D. IV."/>
        </authorList>
    </citation>
    <scope>NUCLEOTIDE SEQUENCE</scope>
    <source>
        <strain evidence="3">BLCCT55</strain>
    </source>
</reference>
<dbReference type="InterPro" id="IPR018253">
    <property type="entry name" value="DnaJ_domain_CS"/>
</dbReference>
<dbReference type="Pfam" id="PF00226">
    <property type="entry name" value="DnaJ"/>
    <property type="match status" value="1"/>
</dbReference>
<evidence type="ECO:0000313" key="3">
    <source>
        <dbReference type="EMBL" id="MBD2770942.1"/>
    </source>
</evidence>
<dbReference type="EMBL" id="JACXAE010000009">
    <property type="protein sequence ID" value="MBD2770942.1"/>
    <property type="molecule type" value="Genomic_DNA"/>
</dbReference>
<evidence type="ECO:0000259" key="2">
    <source>
        <dbReference type="PROSITE" id="PS50076"/>
    </source>
</evidence>
<dbReference type="SUPFAM" id="SSF48452">
    <property type="entry name" value="TPR-like"/>
    <property type="match status" value="1"/>
</dbReference>
<dbReference type="Gene3D" id="1.10.287.110">
    <property type="entry name" value="DnaJ domain"/>
    <property type="match status" value="1"/>
</dbReference>
<dbReference type="PRINTS" id="PR00625">
    <property type="entry name" value="JDOMAIN"/>
</dbReference>
<dbReference type="Proteomes" id="UP000629098">
    <property type="component" value="Unassembled WGS sequence"/>
</dbReference>
<keyword evidence="1" id="KW-0143">Chaperone</keyword>
<accession>A0A8J7BW14</accession>
<organism evidence="3 4">
    <name type="scientific">Iningainema tapete BLCC-T55</name>
    <dbReference type="NCBI Taxonomy" id="2748662"/>
    <lineage>
        <taxon>Bacteria</taxon>
        <taxon>Bacillati</taxon>
        <taxon>Cyanobacteriota</taxon>
        <taxon>Cyanophyceae</taxon>
        <taxon>Nostocales</taxon>
        <taxon>Scytonemataceae</taxon>
        <taxon>Iningainema tapete</taxon>
    </lineage>
</organism>
<dbReference type="AlphaFoldDB" id="A0A8J7BW14"/>
<dbReference type="PANTHER" id="PTHR44145">
    <property type="entry name" value="DNAJ HOMOLOG SUBFAMILY A MEMBER 3, MITOCHONDRIAL"/>
    <property type="match status" value="1"/>
</dbReference>
<dbReference type="PROSITE" id="PS50076">
    <property type="entry name" value="DNAJ_2"/>
    <property type="match status" value="1"/>
</dbReference>
<dbReference type="SUPFAM" id="SSF46565">
    <property type="entry name" value="Chaperone J-domain"/>
    <property type="match status" value="1"/>
</dbReference>
<comment type="caution">
    <text evidence="3">The sequence shown here is derived from an EMBL/GenBank/DDBJ whole genome shotgun (WGS) entry which is preliminary data.</text>
</comment>
<dbReference type="InterPro" id="IPR036869">
    <property type="entry name" value="J_dom_sf"/>
</dbReference>
<gene>
    <name evidence="3" type="ORF">ICL16_02085</name>
</gene>
<dbReference type="RefSeq" id="WP_190825217.1">
    <property type="nucleotide sequence ID" value="NZ_CAWPPI010000009.1"/>
</dbReference>
<dbReference type="InterPro" id="IPR011990">
    <property type="entry name" value="TPR-like_helical_dom_sf"/>
</dbReference>
<dbReference type="SMART" id="SM00028">
    <property type="entry name" value="TPR"/>
    <property type="match status" value="4"/>
</dbReference>
<dbReference type="InterPro" id="IPR051938">
    <property type="entry name" value="Apopto_cytoskel_mod"/>
</dbReference>
<keyword evidence="4" id="KW-1185">Reference proteome</keyword>
<sequence length="404" mass="46738">MAYELYQILEVSPQATALEIKRAYFSLVRKYSPEKNPEKFKQIREAYNTLSDEKAKQNYDSLQQYGDQIKDLINQAEEKMNAEECQSAIPLLKKALVLAPAADGARNLLGLCYINIENWDFAVKVYRTLTKTNPDVPVYWSNFGHTYKQQADSLDDQDALIPQLYHNARECFQKAIKLESFNSQPYLDIAVTYFEEGNHTEALAWAERAINADGKADVYDIDTLFFICRVHLFNGEFKKIEETAQRIALILPDSEESRRYAASRFASMGFEVTKIGIKLADVYILRAAIQLVSIARDFDRDDLDINELYKRLEQMIVPLEQYELLKNDSLILEACQKLVAFCLADYFNLHNTEQERKDALDEIIAEIFAFPSRKIISSIKRIKTQYFELYGLNKDLFNRIEHSA</sequence>
<dbReference type="Gene3D" id="1.25.40.10">
    <property type="entry name" value="Tetratricopeptide repeat domain"/>
    <property type="match status" value="2"/>
</dbReference>
<proteinExistence type="predicted"/>
<dbReference type="InterPro" id="IPR019734">
    <property type="entry name" value="TPR_rpt"/>
</dbReference>
<dbReference type="SMART" id="SM00271">
    <property type="entry name" value="DnaJ"/>
    <property type="match status" value="1"/>
</dbReference>